<proteinExistence type="predicted"/>
<sequence>MPSHPIPTTCYRTLLAPLIVGEPCEVVIVGEVIEGPNTTQEFDCWLKAMHEFRQSERTRINYTDANYKLAELQWAQSNVLQPQMMVHDRDFYDYTTHEYTVDKYVNRLKQRYGGIDSVLIWPNYPNIGIDNRNMDDMIRDMPHGIDGLKKMVSDFHQHNIKVLFPLQPWDIGTRNPGADWSVVVPKTMAEIGADGLNGDTMLSVNKEYFDNSVRDLRPLVLEPEWGLIDEGIVALSWNVMSWGYKDYWDVKSARPVVSRNKWIETRHQVHISDRWSKSKIKYLQMALFNGVGLETWENVWGIWNQMTDRDCQATKMSMAGNGKYKPDFVDIN</sequence>
<accession>A0A7R9M7Y6</accession>
<reference evidence="1" key="1">
    <citation type="submission" date="2020-11" db="EMBL/GenBank/DDBJ databases">
        <authorList>
            <person name="Tran Van P."/>
        </authorList>
    </citation>
    <scope>NUCLEOTIDE SEQUENCE</scope>
</reference>
<name>A0A7R9M7Y6_9ACAR</name>
<dbReference type="EMBL" id="CAJPVJ010009033">
    <property type="protein sequence ID" value="CAG2172301.1"/>
    <property type="molecule type" value="Genomic_DNA"/>
</dbReference>
<dbReference type="Proteomes" id="UP000728032">
    <property type="component" value="Unassembled WGS sequence"/>
</dbReference>
<gene>
    <name evidence="1" type="ORF">ONB1V03_LOCUS11759</name>
</gene>
<organism evidence="1">
    <name type="scientific">Oppiella nova</name>
    <dbReference type="NCBI Taxonomy" id="334625"/>
    <lineage>
        <taxon>Eukaryota</taxon>
        <taxon>Metazoa</taxon>
        <taxon>Ecdysozoa</taxon>
        <taxon>Arthropoda</taxon>
        <taxon>Chelicerata</taxon>
        <taxon>Arachnida</taxon>
        <taxon>Acari</taxon>
        <taxon>Acariformes</taxon>
        <taxon>Sarcoptiformes</taxon>
        <taxon>Oribatida</taxon>
        <taxon>Brachypylina</taxon>
        <taxon>Oppioidea</taxon>
        <taxon>Oppiidae</taxon>
        <taxon>Oppiella</taxon>
    </lineage>
</organism>
<protein>
    <submittedName>
        <fullName evidence="1">Uncharacterized protein</fullName>
    </submittedName>
</protein>
<evidence type="ECO:0000313" key="1">
    <source>
        <dbReference type="EMBL" id="CAD7655114.1"/>
    </source>
</evidence>
<dbReference type="AlphaFoldDB" id="A0A7R9M7Y6"/>
<dbReference type="OrthoDB" id="659at2759"/>
<dbReference type="EMBL" id="OC923858">
    <property type="protein sequence ID" value="CAD7655114.1"/>
    <property type="molecule type" value="Genomic_DNA"/>
</dbReference>
<evidence type="ECO:0000313" key="2">
    <source>
        <dbReference type="Proteomes" id="UP000728032"/>
    </source>
</evidence>
<keyword evidence="2" id="KW-1185">Reference proteome</keyword>